<gene>
    <name evidence="1" type="ORF">SAMN05444371_3425</name>
</gene>
<dbReference type="OrthoDB" id="796548at2"/>
<dbReference type="EMBL" id="FRAM01000006">
    <property type="protein sequence ID" value="SHK71580.1"/>
    <property type="molecule type" value="Genomic_DNA"/>
</dbReference>
<evidence type="ECO:0000313" key="1">
    <source>
        <dbReference type="EMBL" id="SHK71580.1"/>
    </source>
</evidence>
<dbReference type="Proteomes" id="UP000184498">
    <property type="component" value="Unassembled WGS sequence"/>
</dbReference>
<keyword evidence="2" id="KW-1185">Reference proteome</keyword>
<dbReference type="AlphaFoldDB" id="A0A1M6UQY2"/>
<sequence>MREISILKEKILQYIEYKGVTKYEFYKNTGVSNGVLSQKSGLSEENLLRFLSYYKDVNLDWLFSDKGPMLKEHKKGSISQNITGDGNTQSGYGSIITGDNKKLVKELQKKLDKCEGELKEKDKTISQLVNLMSSK</sequence>
<dbReference type="STRING" id="216903.SAMN05444371_3425"/>
<name>A0A1M6UQY2_9FLAO</name>
<organism evidence="1 2">
    <name type="scientific">Epilithonimonas mollis</name>
    <dbReference type="NCBI Taxonomy" id="216903"/>
    <lineage>
        <taxon>Bacteria</taxon>
        <taxon>Pseudomonadati</taxon>
        <taxon>Bacteroidota</taxon>
        <taxon>Flavobacteriia</taxon>
        <taxon>Flavobacteriales</taxon>
        <taxon>Weeksellaceae</taxon>
        <taxon>Chryseobacterium group</taxon>
        <taxon>Epilithonimonas</taxon>
    </lineage>
</organism>
<evidence type="ECO:0000313" key="2">
    <source>
        <dbReference type="Proteomes" id="UP000184498"/>
    </source>
</evidence>
<accession>A0A1M6UQY2</accession>
<protein>
    <submittedName>
        <fullName evidence="1">Uncharacterized protein</fullName>
    </submittedName>
</protein>
<proteinExistence type="predicted"/>
<reference evidence="2" key="1">
    <citation type="submission" date="2016-11" db="EMBL/GenBank/DDBJ databases">
        <authorList>
            <person name="Varghese N."/>
            <person name="Submissions S."/>
        </authorList>
    </citation>
    <scope>NUCLEOTIDE SEQUENCE [LARGE SCALE GENOMIC DNA]</scope>
    <source>
        <strain evidence="2">DSM 18016</strain>
    </source>
</reference>
<dbReference type="RefSeq" id="WP_073000440.1">
    <property type="nucleotide sequence ID" value="NZ_FRAM01000006.1"/>
</dbReference>